<dbReference type="EMBL" id="JAUSRV010000007">
    <property type="protein sequence ID" value="MDP9971850.1"/>
    <property type="molecule type" value="Genomic_DNA"/>
</dbReference>
<dbReference type="RefSeq" id="WP_307594385.1">
    <property type="nucleotide sequence ID" value="NZ_JAUSRV010000007.1"/>
</dbReference>
<dbReference type="InterPro" id="IPR050789">
    <property type="entry name" value="Diverse_Enzym_Activities"/>
</dbReference>
<reference evidence="2" key="1">
    <citation type="submission" date="2023-07" db="EMBL/GenBank/DDBJ databases">
        <title>Sorghum-associated microbial communities from plants grown in Nebraska, USA.</title>
        <authorList>
            <person name="Schachtman D."/>
        </authorList>
    </citation>
    <scope>NUCLEOTIDE SEQUENCE</scope>
    <source>
        <strain evidence="2">DS3315</strain>
    </source>
</reference>
<dbReference type="PANTHER" id="PTHR43283">
    <property type="entry name" value="BETA-LACTAMASE-RELATED"/>
    <property type="match status" value="1"/>
</dbReference>
<dbReference type="PANTHER" id="PTHR43283:SF7">
    <property type="entry name" value="BETA-LACTAMASE-RELATED DOMAIN-CONTAINING PROTEIN"/>
    <property type="match status" value="1"/>
</dbReference>
<dbReference type="InterPro" id="IPR001466">
    <property type="entry name" value="Beta-lactam-related"/>
</dbReference>
<dbReference type="InterPro" id="IPR012338">
    <property type="entry name" value="Beta-lactam/transpept-like"/>
</dbReference>
<sequence>MAPDLAARLDQGVQSGEFAKLHAVFIARKGRVEMERYFESPDERWGTPLGTIAFSADTLHDLRSVSKSIVGLLYGIALAEGKVPALDAPLLDAFPAYADLARDERRRAIRISHALAMTMGLEWNEDLPYSDPRNSEISMERSKDRYRYVLERPIVANPGERWRYSGGATALLGHLIAKGAGVPLLDYARDRLFSPMDIEKVEWTRGFNGEAAAASGLRMRAPDLARVGQLLLQRGEWNGQALVPKDWISESLTPRADAFEGLRYGYHWYVIQRQDGSPAYMAIGLGGQRLVVIPALELAYVIFMGNYYREDQLKPLFAVQKLIHASLR</sequence>
<dbReference type="Pfam" id="PF00144">
    <property type="entry name" value="Beta-lactamase"/>
    <property type="match status" value="1"/>
</dbReference>
<comment type="caution">
    <text evidence="2">The sequence shown here is derived from an EMBL/GenBank/DDBJ whole genome shotgun (WGS) entry which is preliminary data.</text>
</comment>
<gene>
    <name evidence="2" type="ORF">J2W39_003092</name>
</gene>
<dbReference type="Proteomes" id="UP001224845">
    <property type="component" value="Unassembled WGS sequence"/>
</dbReference>
<evidence type="ECO:0000313" key="3">
    <source>
        <dbReference type="Proteomes" id="UP001224845"/>
    </source>
</evidence>
<dbReference type="SUPFAM" id="SSF56601">
    <property type="entry name" value="beta-lactamase/transpeptidase-like"/>
    <property type="match status" value="1"/>
</dbReference>
<name>A0AAW8EG84_VARPD</name>
<protein>
    <submittedName>
        <fullName evidence="2">CubicO group peptidase (Beta-lactamase class C family)</fullName>
    </submittedName>
</protein>
<proteinExistence type="predicted"/>
<feature type="domain" description="Beta-lactamase-related" evidence="1">
    <location>
        <begin position="23"/>
        <end position="304"/>
    </location>
</feature>
<dbReference type="Gene3D" id="3.40.710.10">
    <property type="entry name" value="DD-peptidase/beta-lactamase superfamily"/>
    <property type="match status" value="1"/>
</dbReference>
<accession>A0AAW8EG84</accession>
<evidence type="ECO:0000259" key="1">
    <source>
        <dbReference type="Pfam" id="PF00144"/>
    </source>
</evidence>
<dbReference type="AlphaFoldDB" id="A0AAW8EG84"/>
<evidence type="ECO:0000313" key="2">
    <source>
        <dbReference type="EMBL" id="MDP9971850.1"/>
    </source>
</evidence>
<organism evidence="2 3">
    <name type="scientific">Variovorax paradoxus</name>
    <dbReference type="NCBI Taxonomy" id="34073"/>
    <lineage>
        <taxon>Bacteria</taxon>
        <taxon>Pseudomonadati</taxon>
        <taxon>Pseudomonadota</taxon>
        <taxon>Betaproteobacteria</taxon>
        <taxon>Burkholderiales</taxon>
        <taxon>Comamonadaceae</taxon>
        <taxon>Variovorax</taxon>
    </lineage>
</organism>